<organism evidence="4 5">
    <name type="scientific">Salix suchowensis</name>
    <dbReference type="NCBI Taxonomy" id="1278906"/>
    <lineage>
        <taxon>Eukaryota</taxon>
        <taxon>Viridiplantae</taxon>
        <taxon>Streptophyta</taxon>
        <taxon>Embryophyta</taxon>
        <taxon>Tracheophyta</taxon>
        <taxon>Spermatophyta</taxon>
        <taxon>Magnoliopsida</taxon>
        <taxon>eudicotyledons</taxon>
        <taxon>Gunneridae</taxon>
        <taxon>Pentapetalae</taxon>
        <taxon>rosids</taxon>
        <taxon>fabids</taxon>
        <taxon>Malpighiales</taxon>
        <taxon>Salicaceae</taxon>
        <taxon>Saliceae</taxon>
        <taxon>Salix</taxon>
    </lineage>
</organism>
<keyword evidence="1" id="KW-0175">Coiled coil</keyword>
<dbReference type="InterPro" id="IPR032012">
    <property type="entry name" value="SCAB-ABD"/>
</dbReference>
<gene>
    <name evidence="4" type="ORF">OIU77_018033</name>
</gene>
<dbReference type="Gene3D" id="1.20.5.440">
    <property type="entry name" value="ATP synthase delta/epsilon subunit, C-terminal domain"/>
    <property type="match status" value="1"/>
</dbReference>
<accession>A0ABQ8ZR37</accession>
<feature type="domain" description="Stomatal closure-related actin-binding protein coiled-coil" evidence="3">
    <location>
        <begin position="137"/>
        <end position="303"/>
    </location>
</feature>
<dbReference type="InterPro" id="IPR039640">
    <property type="entry name" value="SCAB"/>
</dbReference>
<feature type="coiled-coil region" evidence="1">
    <location>
        <begin position="222"/>
        <end position="263"/>
    </location>
</feature>
<evidence type="ECO:0000259" key="3">
    <source>
        <dbReference type="Pfam" id="PF16712"/>
    </source>
</evidence>
<dbReference type="PANTHER" id="PTHR31172">
    <property type="entry name" value="STOMATAL CLOSURE-RELATED ACTIN-BINDING PROTEIN 1"/>
    <property type="match status" value="1"/>
</dbReference>
<evidence type="ECO:0000313" key="4">
    <source>
        <dbReference type="EMBL" id="KAJ6304283.1"/>
    </source>
</evidence>
<sequence>MSPEIEENMEGEVIFPVSADVSFASDGFPKYKLGPDNQILEEPKEDSKGPSLKEVVEQETMQLSDQHKRLSVRDLACKFDKNLTAAAKLAEEPSAIEIYILYLLSLIKEFELLLWIYDIIVFVSLKFRQSLERWLPLEGHVLLKKLRDALESLRGRMAGRNKEDVEKAISMVEALAVKLTQKEGELIQEKFEVKKLANFLRQASEDANKLVNQEKSFACAEIESARAVVQRIGEALDEEERDAQNSKNQAAGVEELVEEVQEARRIKLLHQPSKVIDMEHELRALRNQIREKSIVSVKLQKELAKSKRAEQNKLAPYVLDGSETLAKMKLFQGPIKLFMLLNPLMLAEYCK</sequence>
<reference evidence="4" key="1">
    <citation type="submission" date="2022-10" db="EMBL/GenBank/DDBJ databases">
        <authorList>
            <person name="Hyden B.L."/>
            <person name="Feng K."/>
            <person name="Yates T."/>
            <person name="Jawdy S."/>
            <person name="Smart L.B."/>
            <person name="Muchero W."/>
        </authorList>
    </citation>
    <scope>NUCLEOTIDE SEQUENCE</scope>
    <source>
        <tissue evidence="4">Shoot tip</tissue>
    </source>
</reference>
<reference evidence="4" key="2">
    <citation type="journal article" date="2023" name="Int. J. Mol. Sci.">
        <title>De Novo Assembly and Annotation of 11 Diverse Shrub Willow (Salix) Genomes Reveals Novel Gene Organization in Sex-Linked Regions.</title>
        <authorList>
            <person name="Hyden B."/>
            <person name="Feng K."/>
            <person name="Yates T.B."/>
            <person name="Jawdy S."/>
            <person name="Cereghino C."/>
            <person name="Smart L.B."/>
            <person name="Muchero W."/>
        </authorList>
    </citation>
    <scope>NUCLEOTIDE SEQUENCE</scope>
    <source>
        <tissue evidence="4">Shoot tip</tissue>
    </source>
</reference>
<proteinExistence type="predicted"/>
<dbReference type="InterPro" id="IPR032009">
    <property type="entry name" value="SCAB_CC"/>
</dbReference>
<evidence type="ECO:0000256" key="1">
    <source>
        <dbReference type="SAM" id="Coils"/>
    </source>
</evidence>
<feature type="domain" description="Stomatal closure-related actin-binding protein actin-binding" evidence="2">
    <location>
        <begin position="52"/>
        <end position="92"/>
    </location>
</feature>
<keyword evidence="5" id="KW-1185">Reference proteome</keyword>
<evidence type="ECO:0000259" key="2">
    <source>
        <dbReference type="Pfam" id="PF16711"/>
    </source>
</evidence>
<name>A0ABQ8ZR37_9ROSI</name>
<evidence type="ECO:0000313" key="5">
    <source>
        <dbReference type="Proteomes" id="UP001141253"/>
    </source>
</evidence>
<comment type="caution">
    <text evidence="4">The sequence shown here is derived from an EMBL/GenBank/DDBJ whole genome shotgun (WGS) entry which is preliminary data.</text>
</comment>
<dbReference type="Proteomes" id="UP001141253">
    <property type="component" value="Chromosome 16"/>
</dbReference>
<dbReference type="EMBL" id="JAPFFI010000027">
    <property type="protein sequence ID" value="KAJ6304283.1"/>
    <property type="molecule type" value="Genomic_DNA"/>
</dbReference>
<dbReference type="Pfam" id="PF16711">
    <property type="entry name" value="SCAB-ABD"/>
    <property type="match status" value="1"/>
</dbReference>
<dbReference type="Pfam" id="PF16712">
    <property type="entry name" value="SCAB_CC"/>
    <property type="match status" value="1"/>
</dbReference>
<dbReference type="PANTHER" id="PTHR31172:SF7">
    <property type="entry name" value="STOMATAL CLOSURE-RELATED ACTIN-BINDING PROTEIN 3"/>
    <property type="match status" value="1"/>
</dbReference>
<protein>
    <submittedName>
        <fullName evidence="4">Uncharacterized protein</fullName>
    </submittedName>
</protein>